<protein>
    <submittedName>
        <fullName evidence="1">Uncharacterized protein</fullName>
    </submittedName>
</protein>
<reference evidence="1 2" key="1">
    <citation type="submission" date="2019-03" db="EMBL/GenBank/DDBJ databases">
        <title>Single cell metagenomics reveals metabolic interactions within the superorganism composed of flagellate Streblomastix strix and complex community of Bacteroidetes bacteria on its surface.</title>
        <authorList>
            <person name="Treitli S.C."/>
            <person name="Kolisko M."/>
            <person name="Husnik F."/>
            <person name="Keeling P."/>
            <person name="Hampl V."/>
        </authorList>
    </citation>
    <scope>NUCLEOTIDE SEQUENCE [LARGE SCALE GENOMIC DNA]</scope>
    <source>
        <strain evidence="1">ST1C</strain>
    </source>
</reference>
<organism evidence="1 2">
    <name type="scientific">Streblomastix strix</name>
    <dbReference type="NCBI Taxonomy" id="222440"/>
    <lineage>
        <taxon>Eukaryota</taxon>
        <taxon>Metamonada</taxon>
        <taxon>Preaxostyla</taxon>
        <taxon>Oxymonadida</taxon>
        <taxon>Streblomastigidae</taxon>
        <taxon>Streblomastix</taxon>
    </lineage>
</organism>
<name>A0A5J4U888_9EUKA</name>
<accession>A0A5J4U888</accession>
<proteinExistence type="predicted"/>
<sequence length="142" mass="16169">MNKSNIALNVWYHCSASLHWVRYYGNVDVQSLLINQWRYIELQIEIGGTAGGSQIENTGIISHASSHIKQMIIDRREGTKQCIATPMLLKDAYEKIENSGGHEELDSLLHHKSHTVNYDARKSAFDTIYYLNNISTDPSNNF</sequence>
<dbReference type="AlphaFoldDB" id="A0A5J4U888"/>
<evidence type="ECO:0000313" key="2">
    <source>
        <dbReference type="Proteomes" id="UP000324800"/>
    </source>
</evidence>
<comment type="caution">
    <text evidence="1">The sequence shown here is derived from an EMBL/GenBank/DDBJ whole genome shotgun (WGS) entry which is preliminary data.</text>
</comment>
<evidence type="ECO:0000313" key="1">
    <source>
        <dbReference type="EMBL" id="KAA6366121.1"/>
    </source>
</evidence>
<gene>
    <name evidence="1" type="ORF">EZS28_038353</name>
</gene>
<dbReference type="EMBL" id="SNRW01019716">
    <property type="protein sequence ID" value="KAA6366121.1"/>
    <property type="molecule type" value="Genomic_DNA"/>
</dbReference>
<dbReference type="Proteomes" id="UP000324800">
    <property type="component" value="Unassembled WGS sequence"/>
</dbReference>